<evidence type="ECO:0000313" key="2">
    <source>
        <dbReference type="EMBL" id="RAR47238.1"/>
    </source>
</evidence>
<dbReference type="InterPro" id="IPR001296">
    <property type="entry name" value="Glyco_trans_1"/>
</dbReference>
<keyword evidence="3" id="KW-1185">Reference proteome</keyword>
<accession>A0A328WV46</accession>
<dbReference type="Gene3D" id="3.40.50.2000">
    <property type="entry name" value="Glycogen Phosphorylase B"/>
    <property type="match status" value="2"/>
</dbReference>
<dbReference type="RefSeq" id="WP_112086514.1">
    <property type="nucleotide sequence ID" value="NZ_QLSV01000010.1"/>
</dbReference>
<dbReference type="PANTHER" id="PTHR45947:SF3">
    <property type="entry name" value="SULFOQUINOVOSYL TRANSFERASE SQD2"/>
    <property type="match status" value="1"/>
</dbReference>
<proteinExistence type="predicted"/>
<dbReference type="InterPro" id="IPR050194">
    <property type="entry name" value="Glycosyltransferase_grp1"/>
</dbReference>
<dbReference type="Pfam" id="PF00534">
    <property type="entry name" value="Glycos_transf_1"/>
    <property type="match status" value="1"/>
</dbReference>
<keyword evidence="2" id="KW-0808">Transferase</keyword>
<protein>
    <submittedName>
        <fullName evidence="2">Glycosyltransferase involved in cell wall biosynthesis</fullName>
    </submittedName>
</protein>
<dbReference type="OrthoDB" id="9790710at2"/>
<dbReference type="Proteomes" id="UP000249518">
    <property type="component" value="Unassembled WGS sequence"/>
</dbReference>
<dbReference type="EMBL" id="QLSV01000010">
    <property type="protein sequence ID" value="RAR47238.1"/>
    <property type="molecule type" value="Genomic_DNA"/>
</dbReference>
<evidence type="ECO:0000259" key="1">
    <source>
        <dbReference type="Pfam" id="PF00534"/>
    </source>
</evidence>
<dbReference type="PANTHER" id="PTHR45947">
    <property type="entry name" value="SULFOQUINOVOSYL TRANSFERASE SQD2"/>
    <property type="match status" value="1"/>
</dbReference>
<dbReference type="SUPFAM" id="SSF53756">
    <property type="entry name" value="UDP-Glycosyltransferase/glycogen phosphorylase"/>
    <property type="match status" value="1"/>
</dbReference>
<reference evidence="2 3" key="1">
    <citation type="submission" date="2018-06" db="EMBL/GenBank/DDBJ databases">
        <title>Genomic Encyclopedia of Type Strains, Phase III (KMG-III): the genomes of soil and plant-associated and newly described type strains.</title>
        <authorList>
            <person name="Whitman W."/>
        </authorList>
    </citation>
    <scope>NUCLEOTIDE SEQUENCE [LARGE SCALE GENOMIC DNA]</scope>
    <source>
        <strain evidence="2 3">CGMCC 1.12504</strain>
    </source>
</reference>
<dbReference type="GO" id="GO:0016757">
    <property type="term" value="F:glycosyltransferase activity"/>
    <property type="evidence" value="ECO:0007669"/>
    <property type="project" value="InterPro"/>
</dbReference>
<evidence type="ECO:0000313" key="3">
    <source>
        <dbReference type="Proteomes" id="UP000249518"/>
    </source>
</evidence>
<gene>
    <name evidence="2" type="ORF">B0I10_11031</name>
</gene>
<organism evidence="2 3">
    <name type="scientific">Flavobacterium lacus</name>
    <dbReference type="NCBI Taxonomy" id="1353778"/>
    <lineage>
        <taxon>Bacteria</taxon>
        <taxon>Pseudomonadati</taxon>
        <taxon>Bacteroidota</taxon>
        <taxon>Flavobacteriia</taxon>
        <taxon>Flavobacteriales</taxon>
        <taxon>Flavobacteriaceae</taxon>
        <taxon>Flavobacterium</taxon>
    </lineage>
</organism>
<comment type="caution">
    <text evidence="2">The sequence shown here is derived from an EMBL/GenBank/DDBJ whole genome shotgun (WGS) entry which is preliminary data.</text>
</comment>
<sequence>MNIAIIISHPFDPNAGGVQRVTESISKIFTNYNHHVSIISFTSKDCNYLQSKRFFFQVSTDQELKEVLAKEVIDVIINQEGYSPKFTKIILRVKSPTTRIINNLHINPLNFYQNHYLFITTFLENKKISFINNYLLRKFILGYHILKQKTELRYIVKNTDAFVMLSERFIDELYFLAPGLKKYQSKLHGIGNPFQRPALVLSTLEKDNIVLFVGRLNILQKRVDLLLEIWKQLHIEHGDWEFWVCGEGEDQQYMEDFCLEHRLDRVSFFGKVNPNQYYRKAKLFHMTSAFEGFGNVLIEAQSYGCVPMLFDSYSAASDIISHQENGILIKPFDVNDYVKQTANLMRNPQKIAEFAKNGFDNVLRFSYQETYKKWEEVFASVLADEVKNENLSQ</sequence>
<dbReference type="AlphaFoldDB" id="A0A328WV46"/>
<name>A0A328WV46_9FLAO</name>
<feature type="domain" description="Glycosyl transferase family 1" evidence="1">
    <location>
        <begin position="205"/>
        <end position="358"/>
    </location>
</feature>